<keyword evidence="4" id="KW-1185">Reference proteome</keyword>
<dbReference type="PANTHER" id="PTHR40448:SF1">
    <property type="entry name" value="TWO-COMPONENT SENSOR HISTIDINE KINASE"/>
    <property type="match status" value="1"/>
</dbReference>
<evidence type="ECO:0000313" key="4">
    <source>
        <dbReference type="Proteomes" id="UP000606193"/>
    </source>
</evidence>
<keyword evidence="1" id="KW-1133">Transmembrane helix</keyword>
<dbReference type="SUPFAM" id="SSF55874">
    <property type="entry name" value="ATPase domain of HSP90 chaperone/DNA topoisomerase II/histidine kinase"/>
    <property type="match status" value="1"/>
</dbReference>
<sequence length="444" mass="51022">MTVNYLWEFFIDLLEIALFGHLAQTRFEFRNSIIHKTLLWDITLFVLAFCVFFMNLAHVSSEVVFLISLLINIIASKIFFSNENIVLIVWNVLFMILAMLSEEIGILIPIHLFHLEIADLLAGGILRYASTLMYIVFLSFFVFVCCHIDNNKLFLNLTEKLSFFFLSIVYLFIAESILTVTIKLNKLHIPQTFQNQLTIFCIFFLLCYLALLIFIYRLGVTRYKNIEYSRLQQIQQLEKKEFESIHQMNKELRVMKHDLSFHINVINQLLAEKNYTDLSNYMQQFKNSLNASHQIINSGNSVADAVLTTYIHEAGQYGIHTEYMIHLPDQLPLSDINLCSLLSNICTNAIEACKQTKEAPFFKCVIKPYQDTLFIHAENNGSGQYNIQNGILRSTKNSSDEHGIGLKRIKSIAEAAGGYVTISTKEIFQIDIMIPLDTDKTPGG</sequence>
<dbReference type="EMBL" id="JACRSX010000001">
    <property type="protein sequence ID" value="MBC8561183.1"/>
    <property type="molecule type" value="Genomic_DNA"/>
</dbReference>
<dbReference type="RefSeq" id="WP_249296929.1">
    <property type="nucleotide sequence ID" value="NZ_JACRSX010000001.1"/>
</dbReference>
<comment type="caution">
    <text evidence="3">The sequence shown here is derived from an EMBL/GenBank/DDBJ whole genome shotgun (WGS) entry which is preliminary data.</text>
</comment>
<feature type="domain" description="Sensor histidine kinase NatK-like C-terminal" evidence="2">
    <location>
        <begin position="336"/>
        <end position="435"/>
    </location>
</feature>
<dbReference type="Pfam" id="PF14501">
    <property type="entry name" value="HATPase_c_5"/>
    <property type="match status" value="1"/>
</dbReference>
<evidence type="ECO:0000313" key="3">
    <source>
        <dbReference type="EMBL" id="MBC8561183.1"/>
    </source>
</evidence>
<dbReference type="InterPro" id="IPR036890">
    <property type="entry name" value="HATPase_C_sf"/>
</dbReference>
<keyword evidence="1" id="KW-0812">Transmembrane</keyword>
<evidence type="ECO:0000256" key="1">
    <source>
        <dbReference type="SAM" id="Phobius"/>
    </source>
</evidence>
<dbReference type="InterPro" id="IPR032834">
    <property type="entry name" value="NatK-like_C"/>
</dbReference>
<protein>
    <submittedName>
        <fullName evidence="3">GHKL domain-containing protein</fullName>
    </submittedName>
</protein>
<feature type="transmembrane region" description="Helical" evidence="1">
    <location>
        <begin position="87"/>
        <end position="113"/>
    </location>
</feature>
<feature type="transmembrane region" description="Helical" evidence="1">
    <location>
        <begin position="161"/>
        <end position="182"/>
    </location>
</feature>
<organism evidence="3 4">
    <name type="scientific">Jutongia huaianensis</name>
    <dbReference type="NCBI Taxonomy" id="2763668"/>
    <lineage>
        <taxon>Bacteria</taxon>
        <taxon>Bacillati</taxon>
        <taxon>Bacillota</taxon>
        <taxon>Clostridia</taxon>
        <taxon>Lachnospirales</taxon>
        <taxon>Lachnospiraceae</taxon>
        <taxon>Jutongia</taxon>
    </lineage>
</organism>
<keyword evidence="1" id="KW-0472">Membrane</keyword>
<dbReference type="Gene3D" id="3.30.565.10">
    <property type="entry name" value="Histidine kinase-like ATPase, C-terminal domain"/>
    <property type="match status" value="1"/>
</dbReference>
<dbReference type="Proteomes" id="UP000606193">
    <property type="component" value="Unassembled WGS sequence"/>
</dbReference>
<feature type="transmembrane region" description="Helical" evidence="1">
    <location>
        <begin position="63"/>
        <end position="80"/>
    </location>
</feature>
<dbReference type="PANTHER" id="PTHR40448">
    <property type="entry name" value="TWO-COMPONENT SENSOR HISTIDINE KINASE"/>
    <property type="match status" value="1"/>
</dbReference>
<feature type="transmembrane region" description="Helical" evidence="1">
    <location>
        <begin position="125"/>
        <end position="149"/>
    </location>
</feature>
<dbReference type="CDD" id="cd16935">
    <property type="entry name" value="HATPase_AgrC-ComD-like"/>
    <property type="match status" value="1"/>
</dbReference>
<feature type="transmembrane region" description="Helical" evidence="1">
    <location>
        <begin position="37"/>
        <end position="57"/>
    </location>
</feature>
<proteinExistence type="predicted"/>
<accession>A0ABR7MXS9</accession>
<reference evidence="3 4" key="1">
    <citation type="submission" date="2020-08" db="EMBL/GenBank/DDBJ databases">
        <title>Genome public.</title>
        <authorList>
            <person name="Liu C."/>
            <person name="Sun Q."/>
        </authorList>
    </citation>
    <scope>NUCLEOTIDE SEQUENCE [LARGE SCALE GENOMIC DNA]</scope>
    <source>
        <strain evidence="3 4">NSJ-37</strain>
    </source>
</reference>
<name>A0ABR7MXS9_9FIRM</name>
<evidence type="ECO:0000259" key="2">
    <source>
        <dbReference type="Pfam" id="PF14501"/>
    </source>
</evidence>
<feature type="transmembrane region" description="Helical" evidence="1">
    <location>
        <begin position="197"/>
        <end position="216"/>
    </location>
</feature>
<gene>
    <name evidence="3" type="ORF">H8704_00815</name>
</gene>